<dbReference type="Proteomes" id="UP001297580">
    <property type="component" value="Chromosome"/>
</dbReference>
<accession>A0ABY9QAY5</accession>
<reference evidence="1 2" key="1">
    <citation type="submission" date="2023-08" db="EMBL/GenBank/DDBJ databases">
        <title>Complete genome sequence of Geobacillus thermodenitrificans K1041, a genetically tractable strain representative of the genus Geobacillus.</title>
        <authorList>
            <person name="Kani S."/>
            <person name="Suzuki H."/>
        </authorList>
    </citation>
    <scope>NUCLEOTIDE SEQUENCE [LARGE SCALE GENOMIC DNA]</scope>
    <source>
        <strain evidence="1 2">K1041</strain>
    </source>
</reference>
<name>A0ABY9QAY5_GEOTD</name>
<gene>
    <name evidence="1" type="ORF">HSX42_13625</name>
</gene>
<dbReference type="RefSeq" id="WP_236934074.1">
    <property type="nucleotide sequence ID" value="NZ_CP133461.1"/>
</dbReference>
<evidence type="ECO:0000313" key="1">
    <source>
        <dbReference type="EMBL" id="WMV75298.1"/>
    </source>
</evidence>
<organism evidence="1 2">
    <name type="scientific">Geobacillus thermodenitrificans</name>
    <dbReference type="NCBI Taxonomy" id="33940"/>
    <lineage>
        <taxon>Bacteria</taxon>
        <taxon>Bacillati</taxon>
        <taxon>Bacillota</taxon>
        <taxon>Bacilli</taxon>
        <taxon>Bacillales</taxon>
        <taxon>Anoxybacillaceae</taxon>
        <taxon>Geobacillus</taxon>
    </lineage>
</organism>
<sequence length="75" mass="8347">MNIQITSINIRYENNKVAGVQVYFTGNNEDRSINLNGYIPLTAEEYAGNEAIPALTEMVRQRVVDKLLNDGSSAE</sequence>
<dbReference type="EMBL" id="CP133461">
    <property type="protein sequence ID" value="WMV75298.1"/>
    <property type="molecule type" value="Genomic_DNA"/>
</dbReference>
<evidence type="ECO:0008006" key="3">
    <source>
        <dbReference type="Google" id="ProtNLM"/>
    </source>
</evidence>
<keyword evidence="2" id="KW-1185">Reference proteome</keyword>
<evidence type="ECO:0000313" key="2">
    <source>
        <dbReference type="Proteomes" id="UP001297580"/>
    </source>
</evidence>
<proteinExistence type="predicted"/>
<protein>
    <recommendedName>
        <fullName evidence="3">Phage protein</fullName>
    </recommendedName>
</protein>